<keyword evidence="1" id="KW-0808">Transferase</keyword>
<reference evidence="1 2" key="1">
    <citation type="journal article" date="2012" name="Proc. Natl. Acad. Sci. U.S.A.">
        <title>Antigenic diversity is generated by distinct evolutionary mechanisms in African trypanosome species.</title>
        <authorList>
            <person name="Jackson A.P."/>
            <person name="Berry A."/>
            <person name="Aslett M."/>
            <person name="Allison H.C."/>
            <person name="Burton P."/>
            <person name="Vavrova-Anderson J."/>
            <person name="Brown R."/>
            <person name="Browne H."/>
            <person name="Corton N."/>
            <person name="Hauser H."/>
            <person name="Gamble J."/>
            <person name="Gilderthorp R."/>
            <person name="Marcello L."/>
            <person name="McQuillan J."/>
            <person name="Otto T.D."/>
            <person name="Quail M.A."/>
            <person name="Sanders M.J."/>
            <person name="van Tonder A."/>
            <person name="Ginger M.L."/>
            <person name="Field M.C."/>
            <person name="Barry J.D."/>
            <person name="Hertz-Fowler C."/>
            <person name="Berriman M."/>
        </authorList>
    </citation>
    <scope>NUCLEOTIDE SEQUENCE</scope>
    <source>
        <strain evidence="1 2">Y486</strain>
    </source>
</reference>
<dbReference type="AlphaFoldDB" id="F9WR64"/>
<evidence type="ECO:0000313" key="2">
    <source>
        <dbReference type="Proteomes" id="UP000009027"/>
    </source>
</evidence>
<name>F9WR64_TRYVY</name>
<dbReference type="VEuPathDB" id="TriTrypDB:TvY486_0028120"/>
<organism evidence="1 2">
    <name type="scientific">Trypanosoma vivax (strain Y486)</name>
    <dbReference type="NCBI Taxonomy" id="1055687"/>
    <lineage>
        <taxon>Eukaryota</taxon>
        <taxon>Discoba</taxon>
        <taxon>Euglenozoa</taxon>
        <taxon>Kinetoplastea</taxon>
        <taxon>Metakinetoplastina</taxon>
        <taxon>Trypanosomatida</taxon>
        <taxon>Trypanosomatidae</taxon>
        <taxon>Trypanosoma</taxon>
        <taxon>Duttonella</taxon>
    </lineage>
</organism>
<dbReference type="EMBL" id="CAEX01004738">
    <property type="protein sequence ID" value="CCD20048.1"/>
    <property type="molecule type" value="Genomic_DNA"/>
</dbReference>
<evidence type="ECO:0000313" key="1">
    <source>
        <dbReference type="EMBL" id="CCD20048.1"/>
    </source>
</evidence>
<gene>
    <name evidence="1" type="ORF">TvY486_0028120</name>
</gene>
<protein>
    <submittedName>
        <fullName evidence="1">Protein kinase</fullName>
    </submittedName>
</protein>
<dbReference type="GO" id="GO:0016301">
    <property type="term" value="F:kinase activity"/>
    <property type="evidence" value="ECO:0007669"/>
    <property type="project" value="UniProtKB-KW"/>
</dbReference>
<accession>F9WR64</accession>
<keyword evidence="1" id="KW-0418">Kinase</keyword>
<proteinExistence type="predicted"/>
<keyword evidence="2" id="KW-1185">Reference proteome</keyword>
<sequence length="225" mass="25604">MKSLAHIRSALAVTANLWADNMRACLRVNHDAHKLGKPVKAMGRQMLVHVGHQSATVSFFREAKLRNQPVDITISDVCKTVRRYCSVDQADDLILYFGECENRVHSEEVRRVFSLIKRSLPRVLVVDADVKKIEECIRQFTGESSPLHTCTAATNVNPDGEHLVIPELVEWMKTKVTTYGIVPIFSARDRVLTFAIDQKQLRVARFFDTKQCKPSSRGDNTKRRK</sequence>
<dbReference type="Proteomes" id="UP000009027">
    <property type="component" value="Unassembled WGS sequence"/>
</dbReference>